<evidence type="ECO:0000313" key="3">
    <source>
        <dbReference type="Proteomes" id="UP000593571"/>
    </source>
</evidence>
<accession>A0A7J8HQT0</accession>
<organism evidence="2 3">
    <name type="scientific">Rousettus aegyptiacus</name>
    <name type="common">Egyptian fruit bat</name>
    <name type="synonym">Pteropus aegyptiacus</name>
    <dbReference type="NCBI Taxonomy" id="9407"/>
    <lineage>
        <taxon>Eukaryota</taxon>
        <taxon>Metazoa</taxon>
        <taxon>Chordata</taxon>
        <taxon>Craniata</taxon>
        <taxon>Vertebrata</taxon>
        <taxon>Euteleostomi</taxon>
        <taxon>Mammalia</taxon>
        <taxon>Eutheria</taxon>
        <taxon>Laurasiatheria</taxon>
        <taxon>Chiroptera</taxon>
        <taxon>Yinpterochiroptera</taxon>
        <taxon>Pteropodoidea</taxon>
        <taxon>Pteropodidae</taxon>
        <taxon>Rousettinae</taxon>
        <taxon>Rousettus</taxon>
    </lineage>
</organism>
<gene>
    <name evidence="2" type="ORF">HJG63_010886</name>
</gene>
<dbReference type="AlphaFoldDB" id="A0A7J8HQT0"/>
<dbReference type="EMBL" id="JACASE010000004">
    <property type="protein sequence ID" value="KAF6474716.1"/>
    <property type="molecule type" value="Genomic_DNA"/>
</dbReference>
<evidence type="ECO:0000256" key="1">
    <source>
        <dbReference type="SAM" id="MobiDB-lite"/>
    </source>
</evidence>
<reference evidence="2 3" key="1">
    <citation type="journal article" date="2020" name="Nature">
        <title>Six reference-quality genomes reveal evolution of bat adaptations.</title>
        <authorList>
            <person name="Jebb D."/>
            <person name="Huang Z."/>
            <person name="Pippel M."/>
            <person name="Hughes G.M."/>
            <person name="Lavrichenko K."/>
            <person name="Devanna P."/>
            <person name="Winkler S."/>
            <person name="Jermiin L.S."/>
            <person name="Skirmuntt E.C."/>
            <person name="Katzourakis A."/>
            <person name="Burkitt-Gray L."/>
            <person name="Ray D.A."/>
            <person name="Sullivan K.A.M."/>
            <person name="Roscito J.G."/>
            <person name="Kirilenko B.M."/>
            <person name="Davalos L.M."/>
            <person name="Corthals A.P."/>
            <person name="Power M.L."/>
            <person name="Jones G."/>
            <person name="Ransome R.D."/>
            <person name="Dechmann D.K.N."/>
            <person name="Locatelli A.G."/>
            <person name="Puechmaille S.J."/>
            <person name="Fedrigo O."/>
            <person name="Jarvis E.D."/>
            <person name="Hiller M."/>
            <person name="Vernes S.C."/>
            <person name="Myers E.W."/>
            <person name="Teeling E.C."/>
        </authorList>
    </citation>
    <scope>NUCLEOTIDE SEQUENCE [LARGE SCALE GENOMIC DNA]</scope>
    <source>
        <strain evidence="2">MRouAeg1</strain>
        <tissue evidence="2">Muscle</tissue>
    </source>
</reference>
<sequence>MTSREKRPQAVFRLNFVGGRVAPGHAYDPVQMVKLGTLLGSCVWFTKPGWGAGRMTSLLNKTLKPQDAGKGQERRWTVCPALNGALMSPPRPDGIWARSVYFWVAWKADSARRGAGCFEGLRQCQERGVDQSGRTRSRNPWNPLGLKPGIDPKP</sequence>
<evidence type="ECO:0000313" key="2">
    <source>
        <dbReference type="EMBL" id="KAF6474716.1"/>
    </source>
</evidence>
<protein>
    <submittedName>
        <fullName evidence="2">Uncharacterized protein</fullName>
    </submittedName>
</protein>
<comment type="caution">
    <text evidence="2">The sequence shown here is derived from an EMBL/GenBank/DDBJ whole genome shotgun (WGS) entry which is preliminary data.</text>
</comment>
<keyword evidence="3" id="KW-1185">Reference proteome</keyword>
<proteinExistence type="predicted"/>
<dbReference type="Proteomes" id="UP000593571">
    <property type="component" value="Unassembled WGS sequence"/>
</dbReference>
<name>A0A7J8HQT0_ROUAE</name>
<feature type="region of interest" description="Disordered" evidence="1">
    <location>
        <begin position="128"/>
        <end position="154"/>
    </location>
</feature>